<evidence type="ECO:0000313" key="4">
    <source>
        <dbReference type="EMBL" id="STZ00468.1"/>
    </source>
</evidence>
<keyword evidence="1" id="KW-0472">Membrane</keyword>
<proteinExistence type="predicted"/>
<evidence type="ECO:0000256" key="1">
    <source>
        <dbReference type="SAM" id="Phobius"/>
    </source>
</evidence>
<keyword evidence="1" id="KW-1133">Transmembrane helix</keyword>
<dbReference type="Proteomes" id="UP000191025">
    <property type="component" value="Unassembled WGS sequence"/>
</dbReference>
<reference evidence="3" key="2">
    <citation type="submission" date="2017-03" db="EMBL/GenBank/DDBJ databases">
        <authorList>
            <person name="Afonso C.L."/>
            <person name="Miller P.J."/>
            <person name="Scott M.A."/>
            <person name="Spackman E."/>
            <person name="Goraichik I."/>
            <person name="Dimitrov K.M."/>
            <person name="Suarez D.L."/>
            <person name="Swayne D.E."/>
        </authorList>
    </citation>
    <scope>NUCLEOTIDE SEQUENCE</scope>
    <source>
        <strain evidence="3">CCUG 4441</strain>
    </source>
</reference>
<evidence type="ECO:0000313" key="6">
    <source>
        <dbReference type="Proteomes" id="UP000254107"/>
    </source>
</evidence>
<accession>A0A1V4H065</accession>
<feature type="transmembrane region" description="Helical" evidence="1">
    <location>
        <begin position="35"/>
        <end position="54"/>
    </location>
</feature>
<keyword evidence="6" id="KW-1185">Reference proteome</keyword>
<reference evidence="5" key="1">
    <citation type="submission" date="2017-03" db="EMBL/GenBank/DDBJ databases">
        <title>Draft genome sequence of Moraxella equi CCUG 4950T type strain.</title>
        <authorList>
            <person name="Salva-Serra F."/>
            <person name="Engstrom-Jakobsson H."/>
            <person name="Thorell K."/>
            <person name="Jaen-Luchoro D."/>
            <person name="Gonzales-Siles L."/>
            <person name="Karlsson R."/>
            <person name="Yazdan S."/>
            <person name="Boulund F."/>
            <person name="Johnning A."/>
            <person name="Engstrand L."/>
            <person name="Kristiansson E."/>
            <person name="Moore E."/>
        </authorList>
    </citation>
    <scope>NUCLEOTIDE SEQUENCE [LARGE SCALE GENOMIC DNA]</scope>
    <source>
        <strain evidence="5">CCUG 4441</strain>
    </source>
</reference>
<reference evidence="4 6" key="3">
    <citation type="submission" date="2018-06" db="EMBL/GenBank/DDBJ databases">
        <authorList>
            <consortium name="Pathogen Informatics"/>
            <person name="Doyle S."/>
        </authorList>
    </citation>
    <scope>NUCLEOTIDE SEQUENCE [LARGE SCALE GENOMIC DNA]</scope>
    <source>
        <strain evidence="4 6">NCTC7911</strain>
    </source>
</reference>
<sequence>MKSNLHSIDRILRLVVGALLVALAVMGVIGVWGYIGAVFVLTAFINFCPIYRIFNFSTKKKD</sequence>
<protein>
    <submittedName>
        <fullName evidence="4">Protein of uncharacterized function (DUF2892)</fullName>
    </submittedName>
</protein>
<evidence type="ECO:0000259" key="2">
    <source>
        <dbReference type="Pfam" id="PF11127"/>
    </source>
</evidence>
<dbReference type="EMBL" id="UGQC01000001">
    <property type="protein sequence ID" value="STZ00468.1"/>
    <property type="molecule type" value="Genomic_DNA"/>
</dbReference>
<name>A0A1V4H065_MORLA</name>
<dbReference type="EMBL" id="MXAN01000019">
    <property type="protein sequence ID" value="OPH38294.1"/>
    <property type="molecule type" value="Genomic_DNA"/>
</dbReference>
<evidence type="ECO:0000313" key="3">
    <source>
        <dbReference type="EMBL" id="OPH38294.1"/>
    </source>
</evidence>
<dbReference type="Pfam" id="PF11127">
    <property type="entry name" value="YgaP-like_TM"/>
    <property type="match status" value="1"/>
</dbReference>
<evidence type="ECO:0000313" key="5">
    <source>
        <dbReference type="Proteomes" id="UP000191025"/>
    </source>
</evidence>
<feature type="domain" description="Inner membrane protein YgaP-like transmembrane" evidence="2">
    <location>
        <begin position="1"/>
        <end position="61"/>
    </location>
</feature>
<feature type="transmembrane region" description="Helical" evidence="1">
    <location>
        <begin position="12"/>
        <end position="29"/>
    </location>
</feature>
<dbReference type="GeneID" id="302270423"/>
<dbReference type="RefSeq" id="WP_062499849.1">
    <property type="nucleotide sequence ID" value="NZ_JBPAGO010000001.1"/>
</dbReference>
<gene>
    <name evidence="3" type="ORF">B5J94_03930</name>
    <name evidence="4" type="ORF">NCTC7911_01865</name>
</gene>
<dbReference type="Proteomes" id="UP000254107">
    <property type="component" value="Unassembled WGS sequence"/>
</dbReference>
<organism evidence="3 5">
    <name type="scientific">Moraxella lacunata</name>
    <dbReference type="NCBI Taxonomy" id="477"/>
    <lineage>
        <taxon>Bacteria</taxon>
        <taxon>Pseudomonadati</taxon>
        <taxon>Pseudomonadota</taxon>
        <taxon>Gammaproteobacteria</taxon>
        <taxon>Moraxellales</taxon>
        <taxon>Moraxellaceae</taxon>
        <taxon>Moraxella</taxon>
    </lineage>
</organism>
<keyword evidence="1" id="KW-0812">Transmembrane</keyword>
<dbReference type="AlphaFoldDB" id="A0A1V4H065"/>
<dbReference type="InterPro" id="IPR021309">
    <property type="entry name" value="YgaP-like_TM"/>
</dbReference>